<organism evidence="3 4">
    <name type="scientific">Streptomyces galbus</name>
    <dbReference type="NCBI Taxonomy" id="33898"/>
    <lineage>
        <taxon>Bacteria</taxon>
        <taxon>Bacillati</taxon>
        <taxon>Actinomycetota</taxon>
        <taxon>Actinomycetes</taxon>
        <taxon>Kitasatosporales</taxon>
        <taxon>Streptomycetaceae</taxon>
        <taxon>Streptomyces</taxon>
    </lineage>
</organism>
<evidence type="ECO:0000313" key="4">
    <source>
        <dbReference type="Proteomes" id="UP000308632"/>
    </source>
</evidence>
<comment type="caution">
    <text evidence="3">The sequence shown here is derived from an EMBL/GenBank/DDBJ whole genome shotgun (WGS) entry which is preliminary data.</text>
</comment>
<dbReference type="GO" id="GO:0016787">
    <property type="term" value="F:hydrolase activity"/>
    <property type="evidence" value="ECO:0007669"/>
    <property type="project" value="UniProtKB-KW"/>
</dbReference>
<dbReference type="Proteomes" id="UP000308632">
    <property type="component" value="Unassembled WGS sequence"/>
</dbReference>
<dbReference type="RefSeq" id="WP_137299110.1">
    <property type="nucleotide sequence ID" value="NZ_BMVD01000001.1"/>
</dbReference>
<dbReference type="AlphaFoldDB" id="A0A4V6XZM6"/>
<accession>A0A4V6XZM6</accession>
<dbReference type="InterPro" id="IPR050228">
    <property type="entry name" value="Carboxylesterase_BioH"/>
</dbReference>
<dbReference type="PRINTS" id="PR00412">
    <property type="entry name" value="EPOXHYDRLASE"/>
</dbReference>
<dbReference type="InterPro" id="IPR029058">
    <property type="entry name" value="AB_hydrolase_fold"/>
</dbReference>
<reference evidence="3 4" key="1">
    <citation type="submission" date="2019-04" db="EMBL/GenBank/DDBJ databases">
        <title>Streptomyces lasaliensis sp.nov., an Actinomycete isolated from soil which produces the polyether antibiotic lasalocid.</title>
        <authorList>
            <person name="Erwin G."/>
            <person name="Haber C."/>
        </authorList>
    </citation>
    <scope>NUCLEOTIDE SEQUENCE [LARGE SCALE GENOMIC DNA]</scope>
    <source>
        <strain evidence="3 4">DSM 40089</strain>
    </source>
</reference>
<feature type="region of interest" description="Disordered" evidence="1">
    <location>
        <begin position="349"/>
        <end position="441"/>
    </location>
</feature>
<sequence length="441" mass="46078">MTAPAPARPGRTHRTVRTDDGTDGGRRTVRTDDGTDLAVRVHGPADAEATVLLSHGWTMSARDWRPHVDALARPRPGFPALRTVTYDQRGHGASGRGTARLDMALLGDDLARVLDATTTSYGGPVLLVGHSMGGMAIQQLAARHPGLFGTRVAAVALVSTCLDGVGDVPPASADRLDRRQALARRRTTDALLRSPRCARAVHRLLTGPLSHPTTAPLWRALLGGDGRGAAARADARALRHVPVLILAEFLAALTTHDCAGRLAALARVPTRVLVGARDRYTPPDQARRLARAVPGAVLQLVPGQGHDLPYERPVLVVETVHALLHEVRALGTGTAGDAGDQPIAQRAVGDTAREEGPVAAHGTCAAHPAEKSAAPVDSVPSPPEDPEAVHDTSGTRPAEKSAAPGDPVPSRPEGRAARDTVSPRPVVAGPSRTVDPLAALR</sequence>
<gene>
    <name evidence="3" type="ORF">E4U92_05540</name>
</gene>
<evidence type="ECO:0000256" key="1">
    <source>
        <dbReference type="SAM" id="MobiDB-lite"/>
    </source>
</evidence>
<protein>
    <submittedName>
        <fullName evidence="3">Alpha/beta fold hydrolase</fullName>
    </submittedName>
</protein>
<evidence type="ECO:0000259" key="2">
    <source>
        <dbReference type="Pfam" id="PF12697"/>
    </source>
</evidence>
<name>A0A4V6XZM6_STRGB</name>
<proteinExistence type="predicted"/>
<dbReference type="EMBL" id="SZPR01000008">
    <property type="protein sequence ID" value="TKT10403.1"/>
    <property type="molecule type" value="Genomic_DNA"/>
</dbReference>
<dbReference type="InterPro" id="IPR000073">
    <property type="entry name" value="AB_hydrolase_1"/>
</dbReference>
<dbReference type="SUPFAM" id="SSF53474">
    <property type="entry name" value="alpha/beta-Hydrolases"/>
    <property type="match status" value="1"/>
</dbReference>
<dbReference type="InterPro" id="IPR000639">
    <property type="entry name" value="Epox_hydrolase-like"/>
</dbReference>
<evidence type="ECO:0000313" key="3">
    <source>
        <dbReference type="EMBL" id="TKT10403.1"/>
    </source>
</evidence>
<keyword evidence="3" id="KW-0378">Hydrolase</keyword>
<dbReference type="PANTHER" id="PTHR43194:SF5">
    <property type="entry name" value="PIMELOYL-[ACYL-CARRIER PROTEIN] METHYL ESTER ESTERASE"/>
    <property type="match status" value="1"/>
</dbReference>
<dbReference type="Gene3D" id="3.40.50.1820">
    <property type="entry name" value="alpha/beta hydrolase"/>
    <property type="match status" value="1"/>
</dbReference>
<dbReference type="PANTHER" id="PTHR43194">
    <property type="entry name" value="HYDROLASE ALPHA/BETA FOLD FAMILY"/>
    <property type="match status" value="1"/>
</dbReference>
<feature type="compositionally biased region" description="Basic and acidic residues" evidence="1">
    <location>
        <begin position="16"/>
        <end position="31"/>
    </location>
</feature>
<feature type="region of interest" description="Disordered" evidence="1">
    <location>
        <begin position="1"/>
        <end position="31"/>
    </location>
</feature>
<feature type="domain" description="AB hydrolase-1" evidence="2">
    <location>
        <begin position="51"/>
        <end position="318"/>
    </location>
</feature>
<dbReference type="Pfam" id="PF12697">
    <property type="entry name" value="Abhydrolase_6"/>
    <property type="match status" value="1"/>
</dbReference>